<dbReference type="Pfam" id="PF00440">
    <property type="entry name" value="TetR_N"/>
    <property type="match status" value="1"/>
</dbReference>
<accession>A0A233SNI8</accession>
<dbReference type="SUPFAM" id="SSF46689">
    <property type="entry name" value="Homeodomain-like"/>
    <property type="match status" value="1"/>
</dbReference>
<proteinExistence type="predicted"/>
<evidence type="ECO:0000256" key="1">
    <source>
        <dbReference type="ARBA" id="ARBA00023015"/>
    </source>
</evidence>
<dbReference type="Proteomes" id="UP000215483">
    <property type="component" value="Unassembled WGS sequence"/>
</dbReference>
<feature type="DNA-binding region" description="H-T-H motif" evidence="4">
    <location>
        <begin position="34"/>
        <end position="53"/>
    </location>
</feature>
<dbReference type="PANTHER" id="PTHR30055:SF234">
    <property type="entry name" value="HTH-TYPE TRANSCRIPTIONAL REGULATOR BETI"/>
    <property type="match status" value="1"/>
</dbReference>
<dbReference type="Gene3D" id="1.10.357.10">
    <property type="entry name" value="Tetracycline Repressor, domain 2"/>
    <property type="match status" value="1"/>
</dbReference>
<dbReference type="OrthoDB" id="155497at2"/>
<dbReference type="InterPro" id="IPR001647">
    <property type="entry name" value="HTH_TetR"/>
</dbReference>
<sequence>MAEGLRERKKRQTRQYISDVATGLFMERGFDAVTVAEIAEAANVSVNTVYNYFPAKEDLFFDRSAGMADRLARWVRGRDAGESAARAVLRELRGEVEAVSPRVGLMEGYDRFMRVIHEAPPLRSRLWSLQQEIHDNVEAVLREETGAATDDPLPDLMAGQICWIHQAVFVAIGREMLGGRKPAEVSREVLVLLDDIEDLLSERVLGYAVRTADRMP</sequence>
<evidence type="ECO:0000256" key="4">
    <source>
        <dbReference type="PROSITE-ProRule" id="PRU00335"/>
    </source>
</evidence>
<organism evidence="6 7">
    <name type="scientific">Streptomyces diastatochromogenes</name>
    <dbReference type="NCBI Taxonomy" id="42236"/>
    <lineage>
        <taxon>Bacteria</taxon>
        <taxon>Bacillati</taxon>
        <taxon>Actinomycetota</taxon>
        <taxon>Actinomycetes</taxon>
        <taxon>Kitasatosporales</taxon>
        <taxon>Streptomycetaceae</taxon>
        <taxon>Streptomyces</taxon>
    </lineage>
</organism>
<evidence type="ECO:0000256" key="3">
    <source>
        <dbReference type="ARBA" id="ARBA00023163"/>
    </source>
</evidence>
<comment type="caution">
    <text evidence="6">The sequence shown here is derived from an EMBL/GenBank/DDBJ whole genome shotgun (WGS) entry which is preliminary data.</text>
</comment>
<dbReference type="AlphaFoldDB" id="A0A233SNI8"/>
<gene>
    <name evidence="6" type="ORF">BEK98_09815</name>
</gene>
<dbReference type="PRINTS" id="PR00455">
    <property type="entry name" value="HTHTETR"/>
</dbReference>
<evidence type="ECO:0000256" key="2">
    <source>
        <dbReference type="ARBA" id="ARBA00023125"/>
    </source>
</evidence>
<reference evidence="6 7" key="1">
    <citation type="submission" date="2016-07" db="EMBL/GenBank/DDBJ databases">
        <title>Draft genome of Streptomyces diastatochromogenes.</title>
        <authorList>
            <person name="Podduturi R."/>
            <person name="Lukassen M.B."/>
            <person name="Clausen N."/>
            <person name="Nielsen J.L."/>
            <person name="Jorgensen N.O."/>
        </authorList>
    </citation>
    <scope>NUCLEOTIDE SEQUENCE [LARGE SCALE GENOMIC DNA]</scope>
    <source>
        <strain evidence="6 7">DSM 40608</strain>
    </source>
</reference>
<feature type="domain" description="HTH tetR-type" evidence="5">
    <location>
        <begin position="11"/>
        <end position="71"/>
    </location>
</feature>
<name>A0A233SNI8_STRDA</name>
<dbReference type="GO" id="GO:0003700">
    <property type="term" value="F:DNA-binding transcription factor activity"/>
    <property type="evidence" value="ECO:0007669"/>
    <property type="project" value="TreeGrafter"/>
</dbReference>
<dbReference type="InterPro" id="IPR009057">
    <property type="entry name" value="Homeodomain-like_sf"/>
</dbReference>
<keyword evidence="7" id="KW-1185">Reference proteome</keyword>
<evidence type="ECO:0000313" key="6">
    <source>
        <dbReference type="EMBL" id="OXY97216.1"/>
    </source>
</evidence>
<dbReference type="InterPro" id="IPR050109">
    <property type="entry name" value="HTH-type_TetR-like_transc_reg"/>
</dbReference>
<keyword evidence="1" id="KW-0805">Transcription regulation</keyword>
<dbReference type="EMBL" id="MCGQ01000009">
    <property type="protein sequence ID" value="OXY97216.1"/>
    <property type="molecule type" value="Genomic_DNA"/>
</dbReference>
<evidence type="ECO:0000313" key="7">
    <source>
        <dbReference type="Proteomes" id="UP000215483"/>
    </source>
</evidence>
<keyword evidence="3" id="KW-0804">Transcription</keyword>
<dbReference type="PROSITE" id="PS50977">
    <property type="entry name" value="HTH_TETR_2"/>
    <property type="match status" value="1"/>
</dbReference>
<dbReference type="GO" id="GO:0000976">
    <property type="term" value="F:transcription cis-regulatory region binding"/>
    <property type="evidence" value="ECO:0007669"/>
    <property type="project" value="TreeGrafter"/>
</dbReference>
<protein>
    <submittedName>
        <fullName evidence="6">TetR family transcriptional regulator</fullName>
    </submittedName>
</protein>
<dbReference type="PANTHER" id="PTHR30055">
    <property type="entry name" value="HTH-TYPE TRANSCRIPTIONAL REGULATOR RUTR"/>
    <property type="match status" value="1"/>
</dbReference>
<evidence type="ECO:0000259" key="5">
    <source>
        <dbReference type="PROSITE" id="PS50977"/>
    </source>
</evidence>
<dbReference type="RefSeq" id="WP_094216080.1">
    <property type="nucleotide sequence ID" value="NZ_MCGQ01000009.1"/>
</dbReference>
<dbReference type="Gene3D" id="1.10.10.60">
    <property type="entry name" value="Homeodomain-like"/>
    <property type="match status" value="1"/>
</dbReference>
<keyword evidence="2 4" id="KW-0238">DNA-binding</keyword>